<keyword evidence="3" id="KW-1185">Reference proteome</keyword>
<evidence type="ECO:0000259" key="1">
    <source>
        <dbReference type="Pfam" id="PF25199"/>
    </source>
</evidence>
<name>A0A9X2RZH4_STRMQ</name>
<dbReference type="GO" id="GO:0005524">
    <property type="term" value="F:ATP binding"/>
    <property type="evidence" value="ECO:0007669"/>
    <property type="project" value="UniProtKB-KW"/>
</dbReference>
<protein>
    <submittedName>
        <fullName evidence="2">ATP-binding protein</fullName>
    </submittedName>
</protein>
<organism evidence="2 3">
    <name type="scientific">Streptomyces malaysiensis subsp. samsunensis</name>
    <dbReference type="NCBI Taxonomy" id="459658"/>
    <lineage>
        <taxon>Bacteria</taxon>
        <taxon>Bacillati</taxon>
        <taxon>Actinomycetota</taxon>
        <taxon>Actinomycetes</taxon>
        <taxon>Kitasatosporales</taxon>
        <taxon>Streptomycetaceae</taxon>
        <taxon>Streptomyces</taxon>
        <taxon>Streptomyces violaceusniger group</taxon>
    </lineage>
</organism>
<comment type="caution">
    <text evidence="2">The sequence shown here is derived from an EMBL/GenBank/DDBJ whole genome shotgun (WGS) entry which is preliminary data.</text>
</comment>
<keyword evidence="2" id="KW-0547">Nucleotide-binding</keyword>
<reference evidence="2" key="1">
    <citation type="submission" date="2022-06" db="EMBL/GenBank/DDBJ databases">
        <title>WGS of actinobacteria.</title>
        <authorList>
            <person name="Thawai C."/>
        </authorList>
    </citation>
    <scope>NUCLEOTIDE SEQUENCE</scope>
    <source>
        <strain evidence="2">DSM 42010</strain>
    </source>
</reference>
<dbReference type="AlphaFoldDB" id="A0A9X2RZH4"/>
<dbReference type="Gene3D" id="3.40.50.300">
    <property type="entry name" value="P-loop containing nucleotide triphosphate hydrolases"/>
    <property type="match status" value="1"/>
</dbReference>
<dbReference type="InterPro" id="IPR027417">
    <property type="entry name" value="P-loop_NTPase"/>
</dbReference>
<feature type="domain" description="Novel STAND NTPase 5" evidence="1">
    <location>
        <begin position="99"/>
        <end position="198"/>
    </location>
</feature>
<dbReference type="RefSeq" id="WP_257636657.1">
    <property type="nucleotide sequence ID" value="NZ_JANIIC010000220.1"/>
</dbReference>
<dbReference type="InterPro" id="IPR057574">
    <property type="entry name" value="nSTAND_NTPase5_dom"/>
</dbReference>
<evidence type="ECO:0000313" key="2">
    <source>
        <dbReference type="EMBL" id="MCQ8836636.1"/>
    </source>
</evidence>
<gene>
    <name evidence="2" type="ORF">NQU54_48575</name>
</gene>
<sequence length="202" mass="22690">LGPLLMKERHPLRHWSIAVEQYASASNFAHIVQAGRDVVMHGENAPYNLTVWPPPPQRLSAEEARAQPSRLLRTGHEIVEFVGRETELATLRSWREGHRGRPHVVVRLIHGPGGRGKTRLAAQAARTWRQDGWNVFRANPRPNRSARPTREIPPIEDASGTLVVVDYAQEWDADNLLRLIHDMSSQASPVLILLLARSAGAW</sequence>
<feature type="non-terminal residue" evidence="2">
    <location>
        <position position="1"/>
    </location>
</feature>
<dbReference type="EMBL" id="JANIIC010000220">
    <property type="protein sequence ID" value="MCQ8836636.1"/>
    <property type="molecule type" value="Genomic_DNA"/>
</dbReference>
<accession>A0A9X2RZH4</accession>
<dbReference type="SUPFAM" id="SSF52540">
    <property type="entry name" value="P-loop containing nucleoside triphosphate hydrolases"/>
    <property type="match status" value="1"/>
</dbReference>
<keyword evidence="2" id="KW-0067">ATP-binding</keyword>
<evidence type="ECO:0000313" key="3">
    <source>
        <dbReference type="Proteomes" id="UP001142400"/>
    </source>
</evidence>
<dbReference type="Proteomes" id="UP001142400">
    <property type="component" value="Unassembled WGS sequence"/>
</dbReference>
<proteinExistence type="predicted"/>
<dbReference type="Pfam" id="PF25199">
    <property type="entry name" value="nSTAND_NTPase5"/>
    <property type="match status" value="1"/>
</dbReference>